<dbReference type="SUPFAM" id="SSF51658">
    <property type="entry name" value="Xylose isomerase-like"/>
    <property type="match status" value="1"/>
</dbReference>
<sequence>VSLNAYSFNTELSNYVNSERSGDRMTIFDLIDFCSIHNIPAVDLTGYYFVGYPGVPKDEYIYEIKKYAHLSGVEVSGTGIRNNFANPDASARAKDVQHIKDWIDVASKLGAPVIRVFAGAIPAGYKEENRSEPVGWIIECCKECVAYGAKRGVIVGLQNHGDMLRNADETIEIVKAVNSPWFGVIVDTGNFMVEDPYVDIEKIMPYAVNFQVKESPFGNENPIRIDLARFMRIINQSGYKGYLPIETLPIRNRVYDPHTLVPAFLKEVKDAIEAEYN</sequence>
<reference evidence="2" key="1">
    <citation type="submission" date="2019-03" db="EMBL/GenBank/DDBJ databases">
        <title>Single cell metagenomics reveals metabolic interactions within the superorganism composed of flagellate Streblomastix strix and complex community of Bacteroidetes bacteria on its surface.</title>
        <authorList>
            <person name="Treitli S.C."/>
            <person name="Kolisko M."/>
            <person name="Husnik F."/>
            <person name="Keeling P."/>
            <person name="Hampl V."/>
        </authorList>
    </citation>
    <scope>NUCLEOTIDE SEQUENCE</scope>
    <source>
        <strain evidence="2">STM</strain>
    </source>
</reference>
<evidence type="ECO:0000259" key="1">
    <source>
        <dbReference type="Pfam" id="PF01261"/>
    </source>
</evidence>
<dbReference type="InterPro" id="IPR050312">
    <property type="entry name" value="IolE/XylAMocC-like"/>
</dbReference>
<dbReference type="EMBL" id="SNRY01003905">
    <property type="protein sequence ID" value="KAA6319353.1"/>
    <property type="molecule type" value="Genomic_DNA"/>
</dbReference>
<protein>
    <recommendedName>
        <fullName evidence="1">Xylose isomerase-like TIM barrel domain-containing protein</fullName>
    </recommendedName>
</protein>
<name>A0A5J4QFJ2_9ZZZZ</name>
<proteinExistence type="predicted"/>
<comment type="caution">
    <text evidence="2">The sequence shown here is derived from an EMBL/GenBank/DDBJ whole genome shotgun (WGS) entry which is preliminary data.</text>
</comment>
<dbReference type="Pfam" id="PF01261">
    <property type="entry name" value="AP_endonuc_2"/>
    <property type="match status" value="1"/>
</dbReference>
<evidence type="ECO:0000313" key="2">
    <source>
        <dbReference type="EMBL" id="KAA6319353.1"/>
    </source>
</evidence>
<dbReference type="PANTHER" id="PTHR12110">
    <property type="entry name" value="HYDROXYPYRUVATE ISOMERASE"/>
    <property type="match status" value="1"/>
</dbReference>
<organism evidence="2">
    <name type="scientific">termite gut metagenome</name>
    <dbReference type="NCBI Taxonomy" id="433724"/>
    <lineage>
        <taxon>unclassified sequences</taxon>
        <taxon>metagenomes</taxon>
        <taxon>organismal metagenomes</taxon>
    </lineage>
</organism>
<dbReference type="InterPro" id="IPR013022">
    <property type="entry name" value="Xyl_isomerase-like_TIM-brl"/>
</dbReference>
<dbReference type="PANTHER" id="PTHR12110:SF53">
    <property type="entry name" value="BLR5974 PROTEIN"/>
    <property type="match status" value="1"/>
</dbReference>
<dbReference type="InterPro" id="IPR036237">
    <property type="entry name" value="Xyl_isomerase-like_sf"/>
</dbReference>
<gene>
    <name evidence="2" type="ORF">EZS27_030740</name>
</gene>
<dbReference type="AlphaFoldDB" id="A0A5J4QFJ2"/>
<feature type="domain" description="Xylose isomerase-like TIM barrel" evidence="1">
    <location>
        <begin position="46"/>
        <end position="248"/>
    </location>
</feature>
<accession>A0A5J4QFJ2</accession>
<feature type="non-terminal residue" evidence="2">
    <location>
        <position position="1"/>
    </location>
</feature>
<dbReference type="Gene3D" id="3.20.20.150">
    <property type="entry name" value="Divalent-metal-dependent TIM barrel enzymes"/>
    <property type="match status" value="1"/>
</dbReference>